<feature type="transmembrane region" description="Helical" evidence="2">
    <location>
        <begin position="116"/>
        <end position="137"/>
    </location>
</feature>
<feature type="region of interest" description="Disordered" evidence="1">
    <location>
        <begin position="1"/>
        <end position="45"/>
    </location>
</feature>
<evidence type="ECO:0000256" key="2">
    <source>
        <dbReference type="SAM" id="Phobius"/>
    </source>
</evidence>
<keyword evidence="4" id="KW-1185">Reference proteome</keyword>
<evidence type="ECO:0000256" key="1">
    <source>
        <dbReference type="SAM" id="MobiDB-lite"/>
    </source>
</evidence>
<comment type="caution">
    <text evidence="3">The sequence shown here is derived from an EMBL/GenBank/DDBJ whole genome shotgun (WGS) entry which is preliminary data.</text>
</comment>
<protein>
    <submittedName>
        <fullName evidence="3">Arabinogalactan protein 20</fullName>
    </submittedName>
</protein>
<keyword evidence="2" id="KW-0812">Transmembrane</keyword>
<dbReference type="Pfam" id="PF06376">
    <property type="entry name" value="AGP"/>
    <property type="match status" value="1"/>
</dbReference>
<name>A0AAE2BKY5_9LAMI</name>
<keyword evidence="2" id="KW-0472">Membrane</keyword>
<keyword evidence="2" id="KW-1133">Transmembrane helix</keyword>
<evidence type="ECO:0000313" key="3">
    <source>
        <dbReference type="EMBL" id="KAK4389208.1"/>
    </source>
</evidence>
<organism evidence="3 4">
    <name type="scientific">Sesamum angolense</name>
    <dbReference type="NCBI Taxonomy" id="2727404"/>
    <lineage>
        <taxon>Eukaryota</taxon>
        <taxon>Viridiplantae</taxon>
        <taxon>Streptophyta</taxon>
        <taxon>Embryophyta</taxon>
        <taxon>Tracheophyta</taxon>
        <taxon>Spermatophyta</taxon>
        <taxon>Magnoliopsida</taxon>
        <taxon>eudicotyledons</taxon>
        <taxon>Gunneridae</taxon>
        <taxon>Pentapetalae</taxon>
        <taxon>asterids</taxon>
        <taxon>lamiids</taxon>
        <taxon>Lamiales</taxon>
        <taxon>Pedaliaceae</taxon>
        <taxon>Sesamum</taxon>
    </lineage>
</organism>
<dbReference type="InterPro" id="IPR009424">
    <property type="entry name" value="AGP16/20/22/41"/>
</dbReference>
<proteinExistence type="predicted"/>
<dbReference type="AlphaFoldDB" id="A0AAE2BKY5"/>
<evidence type="ECO:0000313" key="4">
    <source>
        <dbReference type="Proteomes" id="UP001289374"/>
    </source>
</evidence>
<feature type="transmembrane region" description="Helical" evidence="2">
    <location>
        <begin position="157"/>
        <end position="177"/>
    </location>
</feature>
<reference evidence="3" key="2">
    <citation type="journal article" date="2024" name="Plant">
        <title>Genomic evolution and insights into agronomic trait innovations of Sesamum species.</title>
        <authorList>
            <person name="Miao H."/>
            <person name="Wang L."/>
            <person name="Qu L."/>
            <person name="Liu H."/>
            <person name="Sun Y."/>
            <person name="Le M."/>
            <person name="Wang Q."/>
            <person name="Wei S."/>
            <person name="Zheng Y."/>
            <person name="Lin W."/>
            <person name="Duan Y."/>
            <person name="Cao H."/>
            <person name="Xiong S."/>
            <person name="Wang X."/>
            <person name="Wei L."/>
            <person name="Li C."/>
            <person name="Ma Q."/>
            <person name="Ju M."/>
            <person name="Zhao R."/>
            <person name="Li G."/>
            <person name="Mu C."/>
            <person name="Tian Q."/>
            <person name="Mei H."/>
            <person name="Zhang T."/>
            <person name="Gao T."/>
            <person name="Zhang H."/>
        </authorList>
    </citation>
    <scope>NUCLEOTIDE SEQUENCE</scope>
    <source>
        <strain evidence="3">K16</strain>
    </source>
</reference>
<accession>A0AAE2BKY5</accession>
<dbReference type="Proteomes" id="UP001289374">
    <property type="component" value="Unassembled WGS sequence"/>
</dbReference>
<gene>
    <name evidence="3" type="ORF">Sango_2257800</name>
</gene>
<reference evidence="3" key="1">
    <citation type="submission" date="2020-06" db="EMBL/GenBank/DDBJ databases">
        <authorList>
            <person name="Li T."/>
            <person name="Hu X."/>
            <person name="Zhang T."/>
            <person name="Song X."/>
            <person name="Zhang H."/>
            <person name="Dai N."/>
            <person name="Sheng W."/>
            <person name="Hou X."/>
            <person name="Wei L."/>
        </authorList>
    </citation>
    <scope>NUCLEOTIDE SEQUENCE</scope>
    <source>
        <strain evidence="3">K16</strain>
        <tissue evidence="3">Leaf</tissue>
    </source>
</reference>
<sequence>MRRESSQNKGSKVVHPRCVHVEGSGPEHVAPNRNATDKPVPAGHPRGISPTCPGAQTQWLGPHVPRLPTTVPLACDLVVRYSSIHSLFSAHSANQFLRRANSREERRKFQNMAVNCKVSLGVIAAFVLVFAIFMPAVQGHGHEGFAPAPAPTSDGTAIDQGIAYGLMLLALVLTYLIHTFDAPLSV</sequence>
<dbReference type="EMBL" id="JACGWL010000013">
    <property type="protein sequence ID" value="KAK4389208.1"/>
    <property type="molecule type" value="Genomic_DNA"/>
</dbReference>
<dbReference type="PANTHER" id="PTHR33374">
    <property type="entry name" value="ARABINOGALACTAN PROTEIN 20"/>
    <property type="match status" value="1"/>
</dbReference>